<accession>A0A7Y4LTM9</accession>
<evidence type="ECO:0000256" key="1">
    <source>
        <dbReference type="SAM" id="MobiDB-lite"/>
    </source>
</evidence>
<evidence type="ECO:0000313" key="3">
    <source>
        <dbReference type="Proteomes" id="UP000544122"/>
    </source>
</evidence>
<feature type="region of interest" description="Disordered" evidence="1">
    <location>
        <begin position="1"/>
        <end position="22"/>
    </location>
</feature>
<evidence type="ECO:0000313" key="2">
    <source>
        <dbReference type="EMBL" id="NOJ38417.1"/>
    </source>
</evidence>
<dbReference type="EMBL" id="JAAVLX010000001">
    <property type="protein sequence ID" value="NOJ38417.1"/>
    <property type="molecule type" value="Genomic_DNA"/>
</dbReference>
<feature type="compositionally biased region" description="Polar residues" evidence="1">
    <location>
        <begin position="1"/>
        <end position="13"/>
    </location>
</feature>
<name>A0A7Y4LTM9_9BRAD</name>
<comment type="caution">
    <text evidence="2">The sequence shown here is derived from an EMBL/GenBank/DDBJ whole genome shotgun (WGS) entry which is preliminary data.</text>
</comment>
<dbReference type="SUPFAM" id="SSF143744">
    <property type="entry name" value="GlcG-like"/>
    <property type="match status" value="1"/>
</dbReference>
<proteinExistence type="predicted"/>
<protein>
    <submittedName>
        <fullName evidence="2">Heme-binding protein</fullName>
    </submittedName>
</protein>
<keyword evidence="3" id="KW-1185">Reference proteome</keyword>
<dbReference type="Gene3D" id="3.30.450.150">
    <property type="entry name" value="Haem-degrading domain"/>
    <property type="match status" value="1"/>
</dbReference>
<dbReference type="Pfam" id="PF03928">
    <property type="entry name" value="HbpS-like"/>
    <property type="match status" value="1"/>
</dbReference>
<reference evidence="2 3" key="1">
    <citation type="submission" date="2020-03" db="EMBL/GenBank/DDBJ databases">
        <title>Bradyrhizobium diversity isolated from nodules of Indigofera sp.</title>
        <authorList>
            <person name="Klepa M."/>
            <person name="Helene L."/>
            <person name="Hungria M."/>
        </authorList>
    </citation>
    <scope>NUCLEOTIDE SEQUENCE [LARGE SCALE GENOMIC DNA]</scope>
    <source>
        <strain evidence="2 3">WSM 1791</strain>
    </source>
</reference>
<dbReference type="InterPro" id="IPR038084">
    <property type="entry name" value="PduO/GlcC-like_sf"/>
</dbReference>
<dbReference type="AlphaFoldDB" id="A0A7Y4LTM9"/>
<dbReference type="Proteomes" id="UP000544122">
    <property type="component" value="Unassembled WGS sequence"/>
</dbReference>
<organism evidence="2 3">
    <name type="scientific">Bradyrhizobium australiense</name>
    <dbReference type="NCBI Taxonomy" id="2721161"/>
    <lineage>
        <taxon>Bacteria</taxon>
        <taxon>Pseudomonadati</taxon>
        <taxon>Pseudomonadota</taxon>
        <taxon>Alphaproteobacteria</taxon>
        <taxon>Hyphomicrobiales</taxon>
        <taxon>Nitrobacteraceae</taxon>
        <taxon>Bradyrhizobium</taxon>
    </lineage>
</organism>
<sequence>MLGTSFSSAQVPNNADGKPSCPVDHARLADILKKSVRPAGGPSNGGLDNNEWAAVVNRDGIVCAVAFSGNKADDQWPGSRAIAAEKANTANAFSLANKAMATANLYAQSQPGGYLFGAALSSPPNAAALYSGQPAQYGTSQDPLVGQPLGGVIAFGGGLALYDSNGPAGGLGVSGDSACADHNVAWRVRHLLGLDHVPAGVNPNMKDAIIYDIGPDGKSTSGFGHPKCDGKEDQIAVDLGAGVQGNAVR</sequence>
<dbReference type="RefSeq" id="WP_171577989.1">
    <property type="nucleotide sequence ID" value="NZ_JAAVLX010000001.1"/>
</dbReference>
<gene>
    <name evidence="2" type="ORF">HCN58_02095</name>
</gene>
<dbReference type="InterPro" id="IPR005624">
    <property type="entry name" value="PduO/GlcC-like"/>
</dbReference>